<evidence type="ECO:0000313" key="6">
    <source>
        <dbReference type="RefSeq" id="XP_022252540.1"/>
    </source>
</evidence>
<dbReference type="InterPro" id="IPR050958">
    <property type="entry name" value="Cell_Adh-Cytoskel_Orgn"/>
</dbReference>
<dbReference type="RefSeq" id="XP_022252540.1">
    <property type="nucleotide sequence ID" value="XM_022396832.1"/>
</dbReference>
<feature type="domain" description="Ig-like" evidence="4">
    <location>
        <begin position="9"/>
        <end position="102"/>
    </location>
</feature>
<name>A0ABM1T9I4_LIMPO</name>
<dbReference type="Proteomes" id="UP000694941">
    <property type="component" value="Unplaced"/>
</dbReference>
<evidence type="ECO:0000313" key="5">
    <source>
        <dbReference type="Proteomes" id="UP000694941"/>
    </source>
</evidence>
<dbReference type="SUPFAM" id="SSF48726">
    <property type="entry name" value="Immunoglobulin"/>
    <property type="match status" value="5"/>
</dbReference>
<dbReference type="InterPro" id="IPR007110">
    <property type="entry name" value="Ig-like_dom"/>
</dbReference>
<feature type="domain" description="Ig-like" evidence="4">
    <location>
        <begin position="433"/>
        <end position="526"/>
    </location>
</feature>
<dbReference type="InterPro" id="IPR003599">
    <property type="entry name" value="Ig_sub"/>
</dbReference>
<dbReference type="PANTHER" id="PTHR45080">
    <property type="entry name" value="CONTACTIN 5"/>
    <property type="match status" value="1"/>
</dbReference>
<keyword evidence="1" id="KW-0732">Signal</keyword>
<dbReference type="InterPro" id="IPR013098">
    <property type="entry name" value="Ig_I-set"/>
</dbReference>
<dbReference type="SMART" id="SM00409">
    <property type="entry name" value="IG"/>
    <property type="match status" value="5"/>
</dbReference>
<evidence type="ECO:0000256" key="2">
    <source>
        <dbReference type="ARBA" id="ARBA00023157"/>
    </source>
</evidence>
<dbReference type="InterPro" id="IPR036179">
    <property type="entry name" value="Ig-like_dom_sf"/>
</dbReference>
<dbReference type="InterPro" id="IPR013783">
    <property type="entry name" value="Ig-like_fold"/>
</dbReference>
<evidence type="ECO:0000256" key="3">
    <source>
        <dbReference type="ARBA" id="ARBA00023319"/>
    </source>
</evidence>
<reference evidence="6" key="1">
    <citation type="submission" date="2025-08" db="UniProtKB">
        <authorList>
            <consortium name="RefSeq"/>
        </authorList>
    </citation>
    <scope>IDENTIFICATION</scope>
    <source>
        <tissue evidence="6">Muscle</tissue>
    </source>
</reference>
<feature type="domain" description="Ig-like" evidence="4">
    <location>
        <begin position="324"/>
        <end position="423"/>
    </location>
</feature>
<keyword evidence="5" id="KW-1185">Reference proteome</keyword>
<sequence>MAIQDEVAPTFVHKPKLRQEDDGNKLVFECQLIANPRPKIAWFREKTQLLDDFRTVIKVIEIGPNKYNISLELDDVIETDAGLYKVKAKNKQGAVSASINLNFTPADEPHDEQIDGIAPTYEKKPSIRQEDEGRKLLFECRILADPAPTVSWYHDGALVKDKGRFKIKLVKEKNSYYSALEIDYVTVEDAGNYKVTAKNELGESNATISLNFGSDEPPPPEGARPMFTEKPVISQCSDLSKIIFECQLVADPSPTIKWYHNGKAIKDGGRFKYVLTSDKYNHSVALEIAKIAAKDGGEYKVIAKNKHGEGYATISLNIEGDGKPKIPLGKAPRFPQKPTIRQVGDNLILECVLEANPFPEITWYHGTRQISEGERHKCIKSDIAKDTYGLSLEIRGPTTEDAGNYRCNAVNELGESNANIALNFQGGEKREGPVFIEKPQVIPKDGGKLVVMQCRVKSIPPPKTLWYHETKLVKETNRVTSQIVKETNEEFTIFLEIRDPSSEDGGSYNCNIKNENGEINANLNFNVEV</sequence>
<protein>
    <submittedName>
        <fullName evidence="6">Disorganized muscle protein 1-like</fullName>
    </submittedName>
</protein>
<dbReference type="Pfam" id="PF07679">
    <property type="entry name" value="I-set"/>
    <property type="match status" value="5"/>
</dbReference>
<organism evidence="5 6">
    <name type="scientific">Limulus polyphemus</name>
    <name type="common">Atlantic horseshoe crab</name>
    <dbReference type="NCBI Taxonomy" id="6850"/>
    <lineage>
        <taxon>Eukaryota</taxon>
        <taxon>Metazoa</taxon>
        <taxon>Ecdysozoa</taxon>
        <taxon>Arthropoda</taxon>
        <taxon>Chelicerata</taxon>
        <taxon>Merostomata</taxon>
        <taxon>Xiphosura</taxon>
        <taxon>Limulidae</taxon>
        <taxon>Limulus</taxon>
    </lineage>
</organism>
<dbReference type="PROSITE" id="PS50835">
    <property type="entry name" value="IG_LIKE"/>
    <property type="match status" value="5"/>
</dbReference>
<dbReference type="SMART" id="SM00408">
    <property type="entry name" value="IGc2"/>
    <property type="match status" value="5"/>
</dbReference>
<dbReference type="PANTHER" id="PTHR45080:SF8">
    <property type="entry name" value="IG-LIKE DOMAIN-CONTAINING PROTEIN"/>
    <property type="match status" value="1"/>
</dbReference>
<feature type="domain" description="Ig-like" evidence="4">
    <location>
        <begin position="225"/>
        <end position="317"/>
    </location>
</feature>
<keyword evidence="2" id="KW-1015">Disulfide bond</keyword>
<gene>
    <name evidence="6" type="primary">LOC106468496</name>
</gene>
<proteinExistence type="predicted"/>
<dbReference type="GeneID" id="106468496"/>
<accession>A0ABM1T9I4</accession>
<keyword evidence="3" id="KW-0393">Immunoglobulin domain</keyword>
<dbReference type="Gene3D" id="2.60.40.10">
    <property type="entry name" value="Immunoglobulins"/>
    <property type="match status" value="5"/>
</dbReference>
<feature type="domain" description="Ig-like" evidence="4">
    <location>
        <begin position="119"/>
        <end position="209"/>
    </location>
</feature>
<evidence type="ECO:0000259" key="4">
    <source>
        <dbReference type="PROSITE" id="PS50835"/>
    </source>
</evidence>
<dbReference type="InterPro" id="IPR003598">
    <property type="entry name" value="Ig_sub2"/>
</dbReference>
<evidence type="ECO:0000256" key="1">
    <source>
        <dbReference type="ARBA" id="ARBA00022729"/>
    </source>
</evidence>